<dbReference type="EMBL" id="BGPR01146072">
    <property type="protein sequence ID" value="GBN76911.1"/>
    <property type="molecule type" value="Genomic_DNA"/>
</dbReference>
<evidence type="ECO:0000313" key="1">
    <source>
        <dbReference type="EMBL" id="GBN76853.1"/>
    </source>
</evidence>
<keyword evidence="5" id="KW-1185">Reference proteome</keyword>
<protein>
    <recommendedName>
        <fullName evidence="6">HAT C-terminal dimerisation domain-containing protein</fullName>
    </recommendedName>
</protein>
<dbReference type="EMBL" id="BGPR01146046">
    <property type="protein sequence ID" value="GBN76853.1"/>
    <property type="molecule type" value="Genomic_DNA"/>
</dbReference>
<evidence type="ECO:0000313" key="4">
    <source>
        <dbReference type="EMBL" id="GBN76911.1"/>
    </source>
</evidence>
<evidence type="ECO:0000313" key="2">
    <source>
        <dbReference type="EMBL" id="GBN76858.1"/>
    </source>
</evidence>
<evidence type="ECO:0000313" key="5">
    <source>
        <dbReference type="Proteomes" id="UP000499080"/>
    </source>
</evidence>
<proteinExistence type="predicted"/>
<dbReference type="Proteomes" id="UP000499080">
    <property type="component" value="Unassembled WGS sequence"/>
</dbReference>
<comment type="caution">
    <text evidence="1">The sequence shown here is derived from an EMBL/GenBank/DDBJ whole genome shotgun (WGS) entry which is preliminary data.</text>
</comment>
<accession>A0A4Y2RMC9</accession>
<reference evidence="1 5" key="1">
    <citation type="journal article" date="2019" name="Sci. Rep.">
        <title>Orb-weaving spider Araneus ventricosus genome elucidates the spidroin gene catalogue.</title>
        <authorList>
            <person name="Kono N."/>
            <person name="Nakamura H."/>
            <person name="Ohtoshi R."/>
            <person name="Moran D.A.P."/>
            <person name="Shinohara A."/>
            <person name="Yoshida Y."/>
            <person name="Fujiwara M."/>
            <person name="Mori M."/>
            <person name="Tomita M."/>
            <person name="Arakawa K."/>
        </authorList>
    </citation>
    <scope>NUCLEOTIDE SEQUENCE [LARGE SCALE GENOMIC DNA]</scope>
</reference>
<organism evidence="1 5">
    <name type="scientific">Araneus ventricosus</name>
    <name type="common">Orbweaver spider</name>
    <name type="synonym">Epeira ventricosa</name>
    <dbReference type="NCBI Taxonomy" id="182803"/>
    <lineage>
        <taxon>Eukaryota</taxon>
        <taxon>Metazoa</taxon>
        <taxon>Ecdysozoa</taxon>
        <taxon>Arthropoda</taxon>
        <taxon>Chelicerata</taxon>
        <taxon>Arachnida</taxon>
        <taxon>Araneae</taxon>
        <taxon>Araneomorphae</taxon>
        <taxon>Entelegynae</taxon>
        <taxon>Araneoidea</taxon>
        <taxon>Araneidae</taxon>
        <taxon>Araneus</taxon>
    </lineage>
</organism>
<dbReference type="EMBL" id="BGPR01146068">
    <property type="protein sequence ID" value="GBN76903.1"/>
    <property type="molecule type" value="Genomic_DNA"/>
</dbReference>
<evidence type="ECO:0000313" key="3">
    <source>
        <dbReference type="EMBL" id="GBN76903.1"/>
    </source>
</evidence>
<gene>
    <name evidence="2" type="ORF">AVEN_102514_1</name>
    <name evidence="3" type="ORF">AVEN_132461_1</name>
    <name evidence="4" type="ORF">AVEN_170845_1</name>
    <name evidence="1" type="ORF">AVEN_97238_1</name>
</gene>
<dbReference type="OrthoDB" id="8065135at2759"/>
<name>A0A4Y2RMC9_ARAVE</name>
<evidence type="ECO:0008006" key="6">
    <source>
        <dbReference type="Google" id="ProtNLM"/>
    </source>
</evidence>
<dbReference type="EMBL" id="BGPR01146048">
    <property type="protein sequence ID" value="GBN76858.1"/>
    <property type="molecule type" value="Genomic_DNA"/>
</dbReference>
<dbReference type="AlphaFoldDB" id="A0A4Y2RMC9"/>
<sequence>MRPVYAGLSPYFTTQSSITICTAFAPMSGMARNRNTIAYLQVRNIDIGNIEILFNQFVYLKDIEKNNINRNSEATIKLSMEDKWLKPFEDTKCIDQKSCTIKLCKYAFAIQAHNVNVERMFSLMSTQWSDEINTVVSGAN</sequence>